<evidence type="ECO:0000256" key="1">
    <source>
        <dbReference type="SAM" id="Phobius"/>
    </source>
</evidence>
<evidence type="ECO:0000313" key="3">
    <source>
        <dbReference type="Proteomes" id="UP001597387"/>
    </source>
</evidence>
<evidence type="ECO:0000313" key="2">
    <source>
        <dbReference type="EMBL" id="MFD2162271.1"/>
    </source>
</evidence>
<keyword evidence="1" id="KW-0812">Transmembrane</keyword>
<name>A0ABW4ZL49_9SPHI</name>
<feature type="transmembrane region" description="Helical" evidence="1">
    <location>
        <begin position="12"/>
        <end position="33"/>
    </location>
</feature>
<dbReference type="Proteomes" id="UP001597387">
    <property type="component" value="Unassembled WGS sequence"/>
</dbReference>
<keyword evidence="1" id="KW-0472">Membrane</keyword>
<dbReference type="RefSeq" id="WP_255903946.1">
    <property type="nucleotide sequence ID" value="NZ_JAFMZO010000003.1"/>
</dbReference>
<proteinExistence type="predicted"/>
<reference evidence="3" key="1">
    <citation type="journal article" date="2019" name="Int. J. Syst. Evol. Microbiol.">
        <title>The Global Catalogue of Microorganisms (GCM) 10K type strain sequencing project: providing services to taxonomists for standard genome sequencing and annotation.</title>
        <authorList>
            <consortium name="The Broad Institute Genomics Platform"/>
            <consortium name="The Broad Institute Genome Sequencing Center for Infectious Disease"/>
            <person name="Wu L."/>
            <person name="Ma J."/>
        </authorList>
    </citation>
    <scope>NUCLEOTIDE SEQUENCE [LARGE SCALE GENOMIC DNA]</scope>
    <source>
        <strain evidence="3">KCTC 42217</strain>
    </source>
</reference>
<gene>
    <name evidence="2" type="ORF">ACFSJU_07690</name>
</gene>
<dbReference type="EMBL" id="JBHUHZ010000001">
    <property type="protein sequence ID" value="MFD2162271.1"/>
    <property type="molecule type" value="Genomic_DNA"/>
</dbReference>
<protein>
    <submittedName>
        <fullName evidence="2">Type II secretion system protein J</fullName>
    </submittedName>
</protein>
<sequence length="158" mass="18396">MRINSKLNAFTIIEVTVSMLLATISIVIAYTAYRVVSNSYRQFDKKNKTISEFTLTDKMLKRDISLSTKVLRATDGFLLTMPEGEVRYQFQPDYILRNQYNLRTDTLFIRSSELLSVFEQKEVFEGDLVDKISFKIALEDKTIPLSYTKKYSAEELFE</sequence>
<keyword evidence="3" id="KW-1185">Reference proteome</keyword>
<keyword evidence="1" id="KW-1133">Transmembrane helix</keyword>
<accession>A0ABW4ZL49</accession>
<organism evidence="2 3">
    <name type="scientific">Paradesertivirga mongoliensis</name>
    <dbReference type="NCBI Taxonomy" id="2100740"/>
    <lineage>
        <taxon>Bacteria</taxon>
        <taxon>Pseudomonadati</taxon>
        <taxon>Bacteroidota</taxon>
        <taxon>Sphingobacteriia</taxon>
        <taxon>Sphingobacteriales</taxon>
        <taxon>Sphingobacteriaceae</taxon>
        <taxon>Paradesertivirga</taxon>
    </lineage>
</organism>
<comment type="caution">
    <text evidence="2">The sequence shown here is derived from an EMBL/GenBank/DDBJ whole genome shotgun (WGS) entry which is preliminary data.</text>
</comment>